<reference evidence="1" key="3">
    <citation type="submission" date="2025-09" db="UniProtKB">
        <authorList>
            <consortium name="Ensembl"/>
        </authorList>
    </citation>
    <scope>IDENTIFICATION</scope>
</reference>
<organism evidence="1 2">
    <name type="scientific">Pan troglodytes</name>
    <name type="common">Chimpanzee</name>
    <dbReference type="NCBI Taxonomy" id="9598"/>
    <lineage>
        <taxon>Eukaryota</taxon>
        <taxon>Metazoa</taxon>
        <taxon>Chordata</taxon>
        <taxon>Craniata</taxon>
        <taxon>Vertebrata</taxon>
        <taxon>Euteleostomi</taxon>
        <taxon>Mammalia</taxon>
        <taxon>Eutheria</taxon>
        <taxon>Euarchontoglires</taxon>
        <taxon>Primates</taxon>
        <taxon>Haplorrhini</taxon>
        <taxon>Catarrhini</taxon>
        <taxon>Hominidae</taxon>
        <taxon>Pan</taxon>
    </lineage>
</organism>
<dbReference type="EMBL" id="AACZ04058398">
    <property type="status" value="NOT_ANNOTATED_CDS"/>
    <property type="molecule type" value="Genomic_DNA"/>
</dbReference>
<keyword evidence="2" id="KW-1185">Reference proteome</keyword>
<sequence>MVHVIWKRRKSMTRTPNGISGGAASKAEPEYSHILGMPAHFPSLVLQAPCQVCAFLNIFLINPFLYVLESVSASCKEDSELI</sequence>
<dbReference type="GeneTree" id="ENSGT00620000089259"/>
<dbReference type="Proteomes" id="UP000002277">
    <property type="component" value="Chromosome 2B"/>
</dbReference>
<reference evidence="1" key="2">
    <citation type="submission" date="2025-08" db="UniProtKB">
        <authorList>
            <consortium name="Ensembl"/>
        </authorList>
    </citation>
    <scope>IDENTIFICATION</scope>
</reference>
<accession>A0A2I3TA09</accession>
<evidence type="ECO:0000313" key="2">
    <source>
        <dbReference type="Proteomes" id="UP000002277"/>
    </source>
</evidence>
<dbReference type="Bgee" id="ENSPTRG00000048776">
    <property type="expression patterns" value="Expressed in lung and 16 other cell types or tissues"/>
</dbReference>
<dbReference type="OMA" id="PECSHIL"/>
<dbReference type="InParanoid" id="A0A2I3TA09"/>
<evidence type="ECO:0000313" key="1">
    <source>
        <dbReference type="Ensembl" id="ENSPTRP00000085709.1"/>
    </source>
</evidence>
<name>A0A2I3TA09_PANTR</name>
<proteinExistence type="predicted"/>
<dbReference type="AlphaFoldDB" id="A0A2I3TA09"/>
<reference evidence="1 2" key="1">
    <citation type="journal article" date="2005" name="Nature">
        <title>Initial sequence of the chimpanzee genome and comparison with the human genome.</title>
        <authorList>
            <consortium name="Chimpanzee sequencing and analysis consortium"/>
        </authorList>
    </citation>
    <scope>NUCLEOTIDE SEQUENCE [LARGE SCALE GENOMIC DNA]</scope>
</reference>
<dbReference type="Ensembl" id="ENSPTRT00000088084.1">
    <property type="protein sequence ID" value="ENSPTRP00000085709.1"/>
    <property type="gene ID" value="ENSPTRG00000048776.1"/>
</dbReference>
<protein>
    <submittedName>
        <fullName evidence="1">Uncharacterized protein</fullName>
    </submittedName>
</protein>